<organism evidence="2 3">
    <name type="scientific">Pristionchus mayeri</name>
    <dbReference type="NCBI Taxonomy" id="1317129"/>
    <lineage>
        <taxon>Eukaryota</taxon>
        <taxon>Metazoa</taxon>
        <taxon>Ecdysozoa</taxon>
        <taxon>Nematoda</taxon>
        <taxon>Chromadorea</taxon>
        <taxon>Rhabditida</taxon>
        <taxon>Rhabditina</taxon>
        <taxon>Diplogasteromorpha</taxon>
        <taxon>Diplogasteroidea</taxon>
        <taxon>Neodiplogasteridae</taxon>
        <taxon>Pristionchus</taxon>
    </lineage>
</organism>
<feature type="non-terminal residue" evidence="2">
    <location>
        <position position="118"/>
    </location>
</feature>
<keyword evidence="1" id="KW-0812">Transmembrane</keyword>
<accession>A0AAN5I0K7</accession>
<keyword evidence="3" id="KW-1185">Reference proteome</keyword>
<sequence>FSTSQTYVSLLGYNVREVAKLSQQGANQYSLSRVYQLRENVMLLRVAMPLGLICFPLFVFLGGFIFLPPHFSFLRLFSIAMFDLWSAMVIVFTSLFFSLLEQRFRRPASRLLLYRFLL</sequence>
<evidence type="ECO:0000313" key="2">
    <source>
        <dbReference type="EMBL" id="GMR47310.1"/>
    </source>
</evidence>
<proteinExistence type="predicted"/>
<feature type="transmembrane region" description="Helical" evidence="1">
    <location>
        <begin position="73"/>
        <end position="100"/>
    </location>
</feature>
<evidence type="ECO:0000256" key="1">
    <source>
        <dbReference type="SAM" id="Phobius"/>
    </source>
</evidence>
<reference evidence="3" key="1">
    <citation type="submission" date="2022-10" db="EMBL/GenBank/DDBJ databases">
        <title>Genome assembly of Pristionchus species.</title>
        <authorList>
            <person name="Yoshida K."/>
            <person name="Sommer R.J."/>
        </authorList>
    </citation>
    <scope>NUCLEOTIDE SEQUENCE [LARGE SCALE GENOMIC DNA]</scope>
    <source>
        <strain evidence="3">RS5460</strain>
    </source>
</reference>
<dbReference type="PANTHER" id="PTHR47521">
    <property type="entry name" value="SERPENTINE RECEPTOR, CLASS E (EPSILON)-RELATED"/>
    <property type="match status" value="1"/>
</dbReference>
<protein>
    <recommendedName>
        <fullName evidence="4">G protein-coupled receptor</fullName>
    </recommendedName>
</protein>
<feature type="non-terminal residue" evidence="2">
    <location>
        <position position="1"/>
    </location>
</feature>
<evidence type="ECO:0008006" key="4">
    <source>
        <dbReference type="Google" id="ProtNLM"/>
    </source>
</evidence>
<gene>
    <name evidence="2" type="ORF">PMAYCL1PPCAC_17505</name>
</gene>
<name>A0AAN5I0K7_9BILA</name>
<dbReference type="Proteomes" id="UP001328107">
    <property type="component" value="Unassembled WGS sequence"/>
</dbReference>
<keyword evidence="1" id="KW-1133">Transmembrane helix</keyword>
<dbReference type="InterPro" id="IPR052860">
    <property type="entry name" value="NRL-GPCR1"/>
</dbReference>
<dbReference type="PANTHER" id="PTHR47521:SF7">
    <property type="entry name" value="SERPENTINE RECEPTOR CLASS EPSILON-6"/>
    <property type="match status" value="1"/>
</dbReference>
<comment type="caution">
    <text evidence="2">The sequence shown here is derived from an EMBL/GenBank/DDBJ whole genome shotgun (WGS) entry which is preliminary data.</text>
</comment>
<dbReference type="EMBL" id="BTRK01000004">
    <property type="protein sequence ID" value="GMR47310.1"/>
    <property type="molecule type" value="Genomic_DNA"/>
</dbReference>
<dbReference type="AlphaFoldDB" id="A0AAN5I0K7"/>
<keyword evidence="1" id="KW-0472">Membrane</keyword>
<evidence type="ECO:0000313" key="3">
    <source>
        <dbReference type="Proteomes" id="UP001328107"/>
    </source>
</evidence>
<feature type="transmembrane region" description="Helical" evidence="1">
    <location>
        <begin position="42"/>
        <end position="67"/>
    </location>
</feature>